<sequence>MENSNPQENKSKKLKPIWIVTITIIGIALLMGFGALYYNYRKAKEKTYIENPKVGDVYEMEVEDGFYSTAKVLTIRNDSVFVTYNNMKTDKTEGISEIDIDRNYGLFKGAYSKKKLESLFAQDSIFAINRD</sequence>
<protein>
    <submittedName>
        <fullName evidence="2">Uncharacterized protein</fullName>
    </submittedName>
</protein>
<keyword evidence="1" id="KW-1133">Transmembrane helix</keyword>
<dbReference type="RefSeq" id="WP_345091252.1">
    <property type="nucleotide sequence ID" value="NZ_BAABCS010000006.1"/>
</dbReference>
<proteinExistence type="predicted"/>
<evidence type="ECO:0000313" key="3">
    <source>
        <dbReference type="Proteomes" id="UP001500426"/>
    </source>
</evidence>
<dbReference type="Proteomes" id="UP001500426">
    <property type="component" value="Unassembled WGS sequence"/>
</dbReference>
<feature type="transmembrane region" description="Helical" evidence="1">
    <location>
        <begin position="17"/>
        <end position="38"/>
    </location>
</feature>
<evidence type="ECO:0000256" key="1">
    <source>
        <dbReference type="SAM" id="Phobius"/>
    </source>
</evidence>
<keyword evidence="3" id="KW-1185">Reference proteome</keyword>
<name>A0ABP7UKL2_9FLAO</name>
<reference evidence="3" key="1">
    <citation type="journal article" date="2019" name="Int. J. Syst. Evol. Microbiol.">
        <title>The Global Catalogue of Microorganisms (GCM) 10K type strain sequencing project: providing services to taxonomists for standard genome sequencing and annotation.</title>
        <authorList>
            <consortium name="The Broad Institute Genomics Platform"/>
            <consortium name="The Broad Institute Genome Sequencing Center for Infectious Disease"/>
            <person name="Wu L."/>
            <person name="Ma J."/>
        </authorList>
    </citation>
    <scope>NUCLEOTIDE SEQUENCE [LARGE SCALE GENOMIC DNA]</scope>
    <source>
        <strain evidence="3">JCM 17068</strain>
    </source>
</reference>
<organism evidence="2 3">
    <name type="scientific">Flavobacterium chungnamense</name>
    <dbReference type="NCBI Taxonomy" id="706182"/>
    <lineage>
        <taxon>Bacteria</taxon>
        <taxon>Pseudomonadati</taxon>
        <taxon>Bacteroidota</taxon>
        <taxon>Flavobacteriia</taxon>
        <taxon>Flavobacteriales</taxon>
        <taxon>Flavobacteriaceae</taxon>
        <taxon>Flavobacterium</taxon>
    </lineage>
</organism>
<keyword evidence="1" id="KW-0812">Transmembrane</keyword>
<gene>
    <name evidence="2" type="ORF">GCM10022388_09050</name>
</gene>
<evidence type="ECO:0000313" key="2">
    <source>
        <dbReference type="EMBL" id="GAA4045821.1"/>
    </source>
</evidence>
<dbReference type="EMBL" id="BAABCS010000006">
    <property type="protein sequence ID" value="GAA4045821.1"/>
    <property type="molecule type" value="Genomic_DNA"/>
</dbReference>
<comment type="caution">
    <text evidence="2">The sequence shown here is derived from an EMBL/GenBank/DDBJ whole genome shotgun (WGS) entry which is preliminary data.</text>
</comment>
<keyword evidence="1" id="KW-0472">Membrane</keyword>
<accession>A0ABP7UKL2</accession>